<evidence type="ECO:0000313" key="3">
    <source>
        <dbReference type="Proteomes" id="UP000502377"/>
    </source>
</evidence>
<reference evidence="2 3" key="1">
    <citation type="submission" date="2016-07" db="EMBL/GenBank/DDBJ databases">
        <title>Comparative genomics of the Campylobacter concisus group.</title>
        <authorList>
            <person name="Miller W.G."/>
            <person name="Yee E."/>
            <person name="Chapman M.H."/>
            <person name="Huynh S."/>
            <person name="Bono J.L."/>
            <person name="On S.L.W."/>
            <person name="StLeger J."/>
            <person name="Foster G."/>
            <person name="Parker C.T."/>
        </authorList>
    </citation>
    <scope>NUCLEOTIDE SEQUENCE [LARGE SCALE GENOMIC DNA]</scope>
    <source>
        <strain evidence="2 3">ATCC 33238</strain>
    </source>
</reference>
<feature type="compositionally biased region" description="Basic residues" evidence="1">
    <location>
        <begin position="88"/>
        <end position="101"/>
    </location>
</feature>
<dbReference type="EMBL" id="CP012543">
    <property type="protein sequence ID" value="QCD45897.1"/>
    <property type="molecule type" value="Genomic_DNA"/>
</dbReference>
<gene>
    <name evidence="2" type="ORF">CRECT_0196</name>
</gene>
<dbReference type="Proteomes" id="UP000502377">
    <property type="component" value="Chromosome"/>
</dbReference>
<protein>
    <submittedName>
        <fullName evidence="2">Uncharacterized protein</fullName>
    </submittedName>
</protein>
<dbReference type="AlphaFoldDB" id="A0A6G5QJZ1"/>
<sequence>MPKIKTRDYANLPPFYAYRWRIATQTLADFKARKSKSWQKIPEFKIQSSVLKRKFEQILPKIPHFCDFVKFTHAGRADFPERKNSSCHFRKQKRARQRTPR</sequence>
<feature type="region of interest" description="Disordered" evidence="1">
    <location>
        <begin position="79"/>
        <end position="101"/>
    </location>
</feature>
<organism evidence="2 3">
    <name type="scientific">Campylobacter rectus</name>
    <name type="common">Wolinella recta</name>
    <dbReference type="NCBI Taxonomy" id="203"/>
    <lineage>
        <taxon>Bacteria</taxon>
        <taxon>Pseudomonadati</taxon>
        <taxon>Campylobacterota</taxon>
        <taxon>Epsilonproteobacteria</taxon>
        <taxon>Campylobacterales</taxon>
        <taxon>Campylobacteraceae</taxon>
        <taxon>Campylobacter</taxon>
    </lineage>
</organism>
<name>A0A6G5QJZ1_CAMRE</name>
<accession>A0A6G5QJZ1</accession>
<proteinExistence type="predicted"/>
<evidence type="ECO:0000313" key="2">
    <source>
        <dbReference type="EMBL" id="QCD45897.1"/>
    </source>
</evidence>
<evidence type="ECO:0000256" key="1">
    <source>
        <dbReference type="SAM" id="MobiDB-lite"/>
    </source>
</evidence>
<dbReference type="KEGG" id="crx:CRECT_0196"/>